<evidence type="ECO:0000313" key="3">
    <source>
        <dbReference type="Proteomes" id="UP001240236"/>
    </source>
</evidence>
<dbReference type="InterPro" id="IPR013785">
    <property type="entry name" value="Aldolase_TIM"/>
</dbReference>
<organism evidence="2 3">
    <name type="scientific">Catenuloplanes indicus</name>
    <dbReference type="NCBI Taxonomy" id="137267"/>
    <lineage>
        <taxon>Bacteria</taxon>
        <taxon>Bacillati</taxon>
        <taxon>Actinomycetota</taxon>
        <taxon>Actinomycetes</taxon>
        <taxon>Micromonosporales</taxon>
        <taxon>Micromonosporaceae</taxon>
        <taxon>Catenuloplanes</taxon>
    </lineage>
</organism>
<comment type="caution">
    <text evidence="2">The sequence shown here is derived from an EMBL/GenBank/DDBJ whole genome shotgun (WGS) entry which is preliminary data.</text>
</comment>
<keyword evidence="3" id="KW-1185">Reference proteome</keyword>
<feature type="compositionally biased region" description="Basic residues" evidence="1">
    <location>
        <begin position="270"/>
        <end position="279"/>
    </location>
</feature>
<evidence type="ECO:0000313" key="2">
    <source>
        <dbReference type="EMBL" id="MDQ0364447.1"/>
    </source>
</evidence>
<gene>
    <name evidence="2" type="ORF">J2S42_001116</name>
</gene>
<dbReference type="Proteomes" id="UP001240236">
    <property type="component" value="Unassembled WGS sequence"/>
</dbReference>
<reference evidence="2 3" key="1">
    <citation type="submission" date="2023-07" db="EMBL/GenBank/DDBJ databases">
        <title>Sequencing the genomes of 1000 actinobacteria strains.</title>
        <authorList>
            <person name="Klenk H.-P."/>
        </authorList>
    </citation>
    <scope>NUCLEOTIDE SEQUENCE [LARGE SCALE GENOMIC DNA]</scope>
    <source>
        <strain evidence="2 3">DSM 44709</strain>
    </source>
</reference>
<accession>A0AAE3VWB6</accession>
<evidence type="ECO:0000256" key="1">
    <source>
        <dbReference type="SAM" id="MobiDB-lite"/>
    </source>
</evidence>
<sequence length="279" mass="29895">MPQLAFGVTSRTAVDAALGLAPRYPGRVMLIASRSQVEPVSAPGGYVEGWTSGDLVGYVRRRDPYGTTAVCRDHGGPWQHPAECAAGLSEDEAVRSSLRSLRADIDAGMRILHLDTSRERDRPAAAESAVRRLLTLYGECHEYASATGRTVDFEVGVEEQSPAAGDAEEFRQMVADLVACLDAASLPRPVFIVAQTGTKVVEDGNHGALVHDPETVRRAVPALRATCRSAGARLKAHNGDYLGSPRPRSRCSRSCARSATCGTGTTRARTPPRSRCGRR</sequence>
<protein>
    <submittedName>
        <fullName evidence="2">Uncharacterized protein</fullName>
    </submittedName>
</protein>
<name>A0AAE3VWB6_9ACTN</name>
<feature type="region of interest" description="Disordered" evidence="1">
    <location>
        <begin position="238"/>
        <end position="279"/>
    </location>
</feature>
<dbReference type="Gene3D" id="3.20.20.70">
    <property type="entry name" value="Aldolase class I"/>
    <property type="match status" value="1"/>
</dbReference>
<dbReference type="RefSeq" id="WP_307235861.1">
    <property type="nucleotide sequence ID" value="NZ_JAUSUZ010000001.1"/>
</dbReference>
<feature type="compositionally biased region" description="Low complexity" evidence="1">
    <location>
        <begin position="252"/>
        <end position="269"/>
    </location>
</feature>
<proteinExistence type="predicted"/>
<dbReference type="EMBL" id="JAUSUZ010000001">
    <property type="protein sequence ID" value="MDQ0364447.1"/>
    <property type="molecule type" value="Genomic_DNA"/>
</dbReference>
<dbReference type="SUPFAM" id="SSF51569">
    <property type="entry name" value="Aldolase"/>
    <property type="match status" value="1"/>
</dbReference>
<dbReference type="AlphaFoldDB" id="A0AAE3VWB6"/>